<evidence type="ECO:0000313" key="5">
    <source>
        <dbReference type="EMBL" id="OEG13890.1"/>
    </source>
</evidence>
<dbReference type="GO" id="GO:0004109">
    <property type="term" value="F:coproporphyrinogen oxidase activity"/>
    <property type="evidence" value="ECO:0007669"/>
    <property type="project" value="InterPro"/>
</dbReference>
<dbReference type="GO" id="GO:0005737">
    <property type="term" value="C:cytoplasm"/>
    <property type="evidence" value="ECO:0007669"/>
    <property type="project" value="UniProtKB-SubCell"/>
</dbReference>
<evidence type="ECO:0000256" key="2">
    <source>
        <dbReference type="ARBA" id="ARBA00017228"/>
    </source>
</evidence>
<dbReference type="NCBIfam" id="TIGR00539">
    <property type="entry name" value="hemN_rel"/>
    <property type="match status" value="1"/>
</dbReference>
<dbReference type="GO" id="GO:0046872">
    <property type="term" value="F:metal ion binding"/>
    <property type="evidence" value="ECO:0007669"/>
    <property type="project" value="UniProtKB-UniRule"/>
</dbReference>
<dbReference type="InterPro" id="IPR010723">
    <property type="entry name" value="HemN_C"/>
</dbReference>
<dbReference type="EMBL" id="MIJZ01000001">
    <property type="protein sequence ID" value="OEG13890.1"/>
    <property type="molecule type" value="Genomic_DNA"/>
</dbReference>
<dbReference type="Pfam" id="PF04055">
    <property type="entry name" value="Radical_SAM"/>
    <property type="match status" value="1"/>
</dbReference>
<gene>
    <name evidence="5" type="ORF">BCR21_02550</name>
</gene>
<dbReference type="SFLD" id="SFLDG01065">
    <property type="entry name" value="anaerobic_coproporphyrinogen-I"/>
    <property type="match status" value="1"/>
</dbReference>
<dbReference type="SFLD" id="SFLDF00288">
    <property type="entry name" value="HemN-like__clustered_with_nucl"/>
    <property type="match status" value="1"/>
</dbReference>
<dbReference type="Proteomes" id="UP000094068">
    <property type="component" value="Unassembled WGS sequence"/>
</dbReference>
<keyword evidence="3" id="KW-0963">Cytoplasm</keyword>
<dbReference type="STRING" id="903984.BCR21_02550"/>
<dbReference type="Gene3D" id="3.80.30.20">
    <property type="entry name" value="tm_1862 like domain"/>
    <property type="match status" value="1"/>
</dbReference>
<comment type="subcellular location">
    <subcellularLocation>
        <location evidence="3">Cytoplasm</location>
    </subcellularLocation>
</comment>
<dbReference type="SMART" id="SM00729">
    <property type="entry name" value="Elp3"/>
    <property type="match status" value="1"/>
</dbReference>
<protein>
    <recommendedName>
        <fullName evidence="2 3">Heme chaperone HemW</fullName>
    </recommendedName>
</protein>
<dbReference type="InterPro" id="IPR023404">
    <property type="entry name" value="rSAM_horseshoe"/>
</dbReference>
<feature type="domain" description="Radical SAM core" evidence="4">
    <location>
        <begin position="22"/>
        <end position="261"/>
    </location>
</feature>
<dbReference type="GO" id="GO:0051539">
    <property type="term" value="F:4 iron, 4 sulfur cluster binding"/>
    <property type="evidence" value="ECO:0007669"/>
    <property type="project" value="UniProtKB-UniRule"/>
</dbReference>
<dbReference type="AlphaFoldDB" id="A0A1E5GNU5"/>
<keyword evidence="3" id="KW-0143">Chaperone</keyword>
<dbReference type="PANTHER" id="PTHR13932">
    <property type="entry name" value="COPROPORPHYRINIGEN III OXIDASE"/>
    <property type="match status" value="1"/>
</dbReference>
<dbReference type="InterPro" id="IPR006638">
    <property type="entry name" value="Elp3/MiaA/NifB-like_rSAM"/>
</dbReference>
<keyword evidence="6" id="KW-1185">Reference proteome</keyword>
<accession>A0A1E5GNU5</accession>
<reference evidence="6" key="1">
    <citation type="submission" date="2016-09" db="EMBL/GenBank/DDBJ databases">
        <authorList>
            <person name="Gulvik C.A."/>
        </authorList>
    </citation>
    <scope>NUCLEOTIDE SEQUENCE [LARGE SCALE GENOMIC DNA]</scope>
    <source>
        <strain evidence="6">DSM 23328</strain>
    </source>
</reference>
<evidence type="ECO:0000313" key="6">
    <source>
        <dbReference type="Proteomes" id="UP000094068"/>
    </source>
</evidence>
<comment type="function">
    <text evidence="3">Probably acts as a heme chaperone, transferring heme to an unknown acceptor. Binds one molecule of heme per monomer, possibly covalently. Binds 1 [4Fe-4S] cluster. The cluster is coordinated with 3 cysteines and an exchangeable S-adenosyl-L-methionine.</text>
</comment>
<proteinExistence type="inferred from homology"/>
<comment type="caution">
    <text evidence="5">The sequence shown here is derived from an EMBL/GenBank/DDBJ whole genome shotgun (WGS) entry which is preliminary data.</text>
</comment>
<dbReference type="PROSITE" id="PS51918">
    <property type="entry name" value="RADICAL_SAM"/>
    <property type="match status" value="1"/>
</dbReference>
<organism evidence="5 6">
    <name type="scientific">Enterococcus ureasiticus</name>
    <dbReference type="NCBI Taxonomy" id="903984"/>
    <lineage>
        <taxon>Bacteria</taxon>
        <taxon>Bacillati</taxon>
        <taxon>Bacillota</taxon>
        <taxon>Bacilli</taxon>
        <taxon>Lactobacillales</taxon>
        <taxon>Enterococcaceae</taxon>
        <taxon>Enterococcus</taxon>
    </lineage>
</organism>
<keyword evidence="3" id="KW-0949">S-adenosyl-L-methionine</keyword>
<dbReference type="InterPro" id="IPR004559">
    <property type="entry name" value="HemW-like"/>
</dbReference>
<evidence type="ECO:0000259" key="4">
    <source>
        <dbReference type="PROSITE" id="PS51918"/>
    </source>
</evidence>
<keyword evidence="3" id="KW-0479">Metal-binding</keyword>
<dbReference type="PANTHER" id="PTHR13932:SF5">
    <property type="entry name" value="RADICAL S-ADENOSYL METHIONINE DOMAIN-CONTAINING PROTEIN 1, MITOCHONDRIAL"/>
    <property type="match status" value="1"/>
</dbReference>
<evidence type="ECO:0000256" key="3">
    <source>
        <dbReference type="RuleBase" id="RU364116"/>
    </source>
</evidence>
<dbReference type="SFLD" id="SFLDF00562">
    <property type="entry name" value="HemN-like__clustered_with_heat"/>
    <property type="match status" value="1"/>
</dbReference>
<dbReference type="SUPFAM" id="SSF102114">
    <property type="entry name" value="Radical SAM enzymes"/>
    <property type="match status" value="1"/>
</dbReference>
<keyword evidence="3" id="KW-0411">Iron-sulfur</keyword>
<keyword evidence="3" id="KW-0408">Iron</keyword>
<comment type="similarity">
    <text evidence="1">Belongs to the anaerobic coproporphyrinogen-III oxidase family. HemW subfamily.</text>
</comment>
<evidence type="ECO:0000256" key="1">
    <source>
        <dbReference type="ARBA" id="ARBA00006100"/>
    </source>
</evidence>
<dbReference type="Pfam" id="PF06969">
    <property type="entry name" value="HemN_C"/>
    <property type="match status" value="1"/>
</dbReference>
<keyword evidence="3" id="KW-0004">4Fe-4S</keyword>
<dbReference type="InterPro" id="IPR058240">
    <property type="entry name" value="rSAM_sf"/>
</dbReference>
<dbReference type="InterPro" id="IPR034505">
    <property type="entry name" value="Coproporphyrinogen-III_oxidase"/>
</dbReference>
<name>A0A1E5GNU5_9ENTE</name>
<dbReference type="SFLD" id="SFLDS00029">
    <property type="entry name" value="Radical_SAM"/>
    <property type="match status" value="1"/>
</dbReference>
<dbReference type="InterPro" id="IPR007197">
    <property type="entry name" value="rSAM"/>
</dbReference>
<dbReference type="GO" id="GO:0006779">
    <property type="term" value="P:porphyrin-containing compound biosynthetic process"/>
    <property type="evidence" value="ECO:0007669"/>
    <property type="project" value="InterPro"/>
</dbReference>
<sequence>MRLLYSYIKSRRLLNWRNKKLKKDTNGISAYIHIPFCEHICYYCDFNKVFLEGQPVDEYIQSLLTEIRLTKEQYPSRNTETIYIGGGTPTSLSAEQLAVLLKGVRELLPFDDKNEFTVEANPGDLTQEKLQVMKEYGVNRLSMGVQTFDNQLLKKIGRKHTAEDVYDTMKFLEKEDFLNVSIDLIYALPGQTLEGFRDTLKRAIELDLPHYSLYSLILENKTMFMNWVRQGRLQLPDQEVEALMFEETIIAMEKAGRHQYEVSNFALKGQESQHNLVYWNNDHYYGFGAGASGYLGHTRYRNHGPIQHYLKPLRENQLPTVETEILTLNNQMEEELFLGLRKMSGVSKVRFKDKFGLSLDQVYKETIPELIQKGLLLENESHIQLTEQGLFLGNDVFEAFLIDKE</sequence>
<dbReference type="SFLD" id="SFLDG01082">
    <property type="entry name" value="B12-binding_domain_containing"/>
    <property type="match status" value="1"/>
</dbReference>
<dbReference type="CDD" id="cd01335">
    <property type="entry name" value="Radical_SAM"/>
    <property type="match status" value="1"/>
</dbReference>
<keyword evidence="3" id="KW-0349">Heme</keyword>